<dbReference type="HOGENOM" id="CLU_2995195_0_0_9"/>
<reference evidence="2" key="1">
    <citation type="journal article" date="2015" name="Genome Announc.">
        <title>Whole-Genome Sequences of 80 Environmental and Clinical Isolates of Burkholderia pseudomallei.</title>
        <authorList>
            <person name="Johnson S.L."/>
            <person name="Baker A.L."/>
            <person name="Chain P.S."/>
            <person name="Currie B.J."/>
            <person name="Daligault H.E."/>
            <person name="Davenport K.W."/>
            <person name="Davis C.B."/>
            <person name="Inglis T.J."/>
            <person name="Kaestli M."/>
            <person name="Koren S."/>
            <person name="Mayo M."/>
            <person name="Merritt A.J."/>
            <person name="Price E.P."/>
            <person name="Sarovich D.S."/>
            <person name="Warner J."/>
            <person name="Rosovitz M.J."/>
        </authorList>
    </citation>
    <scope>NUCLEOTIDE SEQUENCE [LARGE SCALE GENOMIC DNA]</scope>
    <source>
        <strain evidence="2">DSM 2030</strain>
    </source>
</reference>
<evidence type="ECO:0000313" key="1">
    <source>
        <dbReference type="EMBL" id="AIS53455.1"/>
    </source>
</evidence>
<dbReference type="AlphaFoldDB" id="A0A097AUI0"/>
<evidence type="ECO:0000313" key="2">
    <source>
        <dbReference type="Proteomes" id="UP000029669"/>
    </source>
</evidence>
<keyword evidence="2" id="KW-1185">Reference proteome</keyword>
<sequence length="57" mass="6921">MLKQNDDGTWIVYYQDERGNKDTIKTFTSEEDACEFFYNLVTTRYEKAKPYIRKNIE</sequence>
<dbReference type="KEGG" id="tki:TKV_c23290"/>
<dbReference type="Proteomes" id="UP000029669">
    <property type="component" value="Chromosome"/>
</dbReference>
<accession>A0A097AUI0</accession>
<evidence type="ECO:0008006" key="3">
    <source>
        <dbReference type="Google" id="ProtNLM"/>
    </source>
</evidence>
<gene>
    <name evidence="1" type="ORF">TKV_c23290</name>
</gene>
<organism evidence="1 2">
    <name type="scientific">Thermoanaerobacter kivui</name>
    <name type="common">Acetogenium kivui</name>
    <dbReference type="NCBI Taxonomy" id="2325"/>
    <lineage>
        <taxon>Bacteria</taxon>
        <taxon>Bacillati</taxon>
        <taxon>Bacillota</taxon>
        <taxon>Clostridia</taxon>
        <taxon>Thermoanaerobacterales</taxon>
        <taxon>Thermoanaerobacteraceae</taxon>
        <taxon>Thermoanaerobacter</taxon>
    </lineage>
</organism>
<proteinExistence type="predicted"/>
<protein>
    <recommendedName>
        <fullName evidence="3">AP2-like integrase N-terminal domain-containing protein</fullName>
    </recommendedName>
</protein>
<name>A0A097AUI0_THEKI</name>
<dbReference type="EMBL" id="CP009170">
    <property type="protein sequence ID" value="AIS53455.1"/>
    <property type="molecule type" value="Genomic_DNA"/>
</dbReference>